<reference evidence="1 2" key="1">
    <citation type="submission" date="2020-04" db="EMBL/GenBank/DDBJ databases">
        <title>Genome-Wide Identification of 5-Methylcytosine Sites in Bacterial Genomes By High-Throughput Sequencing of MspJI Restriction Fragments.</title>
        <authorList>
            <person name="Wu V."/>
        </authorList>
    </citation>
    <scope>NUCLEOTIDE SEQUENCE [LARGE SCALE GENOMIC DNA]</scope>
    <source>
        <strain evidence="1 2">S2</strain>
    </source>
</reference>
<organism evidence="1 2">
    <name type="scientific">Priestia megaterium</name>
    <name type="common">Bacillus megaterium</name>
    <dbReference type="NCBI Taxonomy" id="1404"/>
    <lineage>
        <taxon>Bacteria</taxon>
        <taxon>Bacillati</taxon>
        <taxon>Bacillota</taxon>
        <taxon>Bacilli</taxon>
        <taxon>Bacillales</taxon>
        <taxon>Bacillaceae</taxon>
        <taxon>Priestia</taxon>
    </lineage>
</organism>
<evidence type="ECO:0000313" key="2">
    <source>
        <dbReference type="Proteomes" id="UP000501868"/>
    </source>
</evidence>
<dbReference type="Proteomes" id="UP000501868">
    <property type="component" value="Chromosome"/>
</dbReference>
<reference evidence="1 2" key="2">
    <citation type="submission" date="2020-04" db="EMBL/GenBank/DDBJ databases">
        <authorList>
            <person name="Fomenkov A."/>
            <person name="Anton B.P."/>
            <person name="Roberts R.J."/>
        </authorList>
    </citation>
    <scope>NUCLEOTIDE SEQUENCE [LARGE SCALE GENOMIC DNA]</scope>
    <source>
        <strain evidence="1 2">S2</strain>
    </source>
</reference>
<evidence type="ECO:0000313" key="1">
    <source>
        <dbReference type="EMBL" id="QIZ08889.1"/>
    </source>
</evidence>
<sequence length="85" mass="9414">MSVVVEEVIFSPCSGIVETVLTEENDHVYEWEKLFLIKTQNGRIEEISIGISGYITSLPIKKGQEVTTQTVLATIQDDLLITGSD</sequence>
<dbReference type="EMBL" id="CP051128">
    <property type="protein sequence ID" value="QIZ08889.1"/>
    <property type="molecule type" value="Genomic_DNA"/>
</dbReference>
<dbReference type="AlphaFoldDB" id="A0A6H1P5P6"/>
<dbReference type="InterPro" id="IPR011053">
    <property type="entry name" value="Single_hybrid_motif"/>
</dbReference>
<accession>A0A6H1P5P6</accession>
<evidence type="ECO:0008006" key="3">
    <source>
        <dbReference type="Google" id="ProtNLM"/>
    </source>
</evidence>
<dbReference type="Gene3D" id="2.40.50.100">
    <property type="match status" value="1"/>
</dbReference>
<proteinExistence type="predicted"/>
<gene>
    <name evidence="1" type="ORF">HFZ78_21065</name>
</gene>
<protein>
    <recommendedName>
        <fullName evidence="3">Lipoyl-binding domain-containing protein</fullName>
    </recommendedName>
</protein>
<dbReference type="SUPFAM" id="SSF51230">
    <property type="entry name" value="Single hybrid motif"/>
    <property type="match status" value="1"/>
</dbReference>
<name>A0A6H1P5P6_PRIMG</name>